<proteinExistence type="predicted"/>
<protein>
    <submittedName>
        <fullName evidence="1">Uncharacterized protein</fullName>
    </submittedName>
</protein>
<organism evidence="1">
    <name type="scientific">Podoviridae sp. ctMxM32</name>
    <dbReference type="NCBI Taxonomy" id="2823557"/>
    <lineage>
        <taxon>Viruses</taxon>
        <taxon>Duplodnaviria</taxon>
        <taxon>Heunggongvirae</taxon>
        <taxon>Uroviricota</taxon>
        <taxon>Caudoviricetes</taxon>
    </lineage>
</organism>
<dbReference type="EMBL" id="BK014698">
    <property type="protein sequence ID" value="DAD68259.1"/>
    <property type="molecule type" value="Genomic_DNA"/>
</dbReference>
<name>A0A8S5LEI8_9CAUD</name>
<accession>A0A8S5LEI8</accession>
<reference evidence="1" key="1">
    <citation type="journal article" date="2021" name="Proc. Natl. Acad. Sci. U.S.A.">
        <title>A Catalog of Tens of Thousands of Viruses from Human Metagenomes Reveals Hidden Associations with Chronic Diseases.</title>
        <authorList>
            <person name="Tisza M.J."/>
            <person name="Buck C.B."/>
        </authorList>
    </citation>
    <scope>NUCLEOTIDE SEQUENCE</scope>
    <source>
        <strain evidence="1">CtMxM32</strain>
    </source>
</reference>
<evidence type="ECO:0000313" key="1">
    <source>
        <dbReference type="EMBL" id="DAD68259.1"/>
    </source>
</evidence>
<sequence>MFAILHMIPLLCLIILSLWRNPSTSSTKESWISPSWDDSTLWRWTPERCAQLRRLIGEAASTCETLSITSPEWLSCGAGNS</sequence>